<name>A0A843VX00_COLES</name>
<evidence type="ECO:0000313" key="2">
    <source>
        <dbReference type="EMBL" id="MQL98040.1"/>
    </source>
</evidence>
<feature type="coiled-coil region" evidence="1">
    <location>
        <begin position="84"/>
        <end position="111"/>
    </location>
</feature>
<organism evidence="2 3">
    <name type="scientific">Colocasia esculenta</name>
    <name type="common">Wild taro</name>
    <name type="synonym">Arum esculentum</name>
    <dbReference type="NCBI Taxonomy" id="4460"/>
    <lineage>
        <taxon>Eukaryota</taxon>
        <taxon>Viridiplantae</taxon>
        <taxon>Streptophyta</taxon>
        <taxon>Embryophyta</taxon>
        <taxon>Tracheophyta</taxon>
        <taxon>Spermatophyta</taxon>
        <taxon>Magnoliopsida</taxon>
        <taxon>Liliopsida</taxon>
        <taxon>Araceae</taxon>
        <taxon>Aroideae</taxon>
        <taxon>Colocasieae</taxon>
        <taxon>Colocasia</taxon>
    </lineage>
</organism>
<sequence length="255" mass="28467">MTVATAPAAALEEKGRRQCAFICCCYYWEGFFRFYLSEFSFPLWLAKFSVGDAYEQVMGRDRTGIVRGIGTGPTPKSLWGSRSEQKLRQDNESLKEKIDALEERMKKIESCGNNEDSLAGRRVRILNFSGEVVASGILMSDDNDNVVMGKKLGGEYYEVSILIAHDPIASLFIKDADRKNMNDAVGSHIIWFREYLDSLKDSSSTSSFPAVEVDQKADGIEDLGADEIAKEIRNVKRQTNITHGLLSVMIILTAI</sequence>
<dbReference type="OrthoDB" id="1299232at2759"/>
<keyword evidence="1" id="KW-0175">Coiled coil</keyword>
<dbReference type="Proteomes" id="UP000652761">
    <property type="component" value="Unassembled WGS sequence"/>
</dbReference>
<reference evidence="2" key="1">
    <citation type="submission" date="2017-07" db="EMBL/GenBank/DDBJ databases">
        <title>Taro Niue Genome Assembly and Annotation.</title>
        <authorList>
            <person name="Atibalentja N."/>
            <person name="Keating K."/>
            <person name="Fields C.J."/>
        </authorList>
    </citation>
    <scope>NUCLEOTIDE SEQUENCE</scope>
    <source>
        <strain evidence="2">Niue_2</strain>
        <tissue evidence="2">Leaf</tissue>
    </source>
</reference>
<evidence type="ECO:0000256" key="1">
    <source>
        <dbReference type="SAM" id="Coils"/>
    </source>
</evidence>
<evidence type="ECO:0000313" key="3">
    <source>
        <dbReference type="Proteomes" id="UP000652761"/>
    </source>
</evidence>
<accession>A0A843VX00</accession>
<dbReference type="AlphaFoldDB" id="A0A843VX00"/>
<comment type="caution">
    <text evidence="2">The sequence shown here is derived from an EMBL/GenBank/DDBJ whole genome shotgun (WGS) entry which is preliminary data.</text>
</comment>
<gene>
    <name evidence="2" type="ORF">Taro_030739</name>
</gene>
<proteinExistence type="predicted"/>
<keyword evidence="3" id="KW-1185">Reference proteome</keyword>
<dbReference type="EMBL" id="NMUH01002130">
    <property type="protein sequence ID" value="MQL98040.1"/>
    <property type="molecule type" value="Genomic_DNA"/>
</dbReference>
<protein>
    <submittedName>
        <fullName evidence="2">Uncharacterized protein</fullName>
    </submittedName>
</protein>